<evidence type="ECO:0000313" key="2">
    <source>
        <dbReference type="EMBL" id="EHQ35703.1"/>
    </source>
</evidence>
<dbReference type="AlphaFoldDB" id="H1Z424"/>
<dbReference type="HOGENOM" id="CLU_1507392_0_0_2"/>
<dbReference type="RefSeq" id="WP_004077459.1">
    <property type="nucleotide sequence ID" value="NZ_CM001436.1"/>
</dbReference>
<evidence type="ECO:0000256" key="1">
    <source>
        <dbReference type="SAM" id="Phobius"/>
    </source>
</evidence>
<dbReference type="Proteomes" id="UP000005741">
    <property type="component" value="Chromosome"/>
</dbReference>
<keyword evidence="3" id="KW-1185">Reference proteome</keyword>
<dbReference type="PATRIC" id="fig|937775.9.peg.1807"/>
<proteinExistence type="predicted"/>
<dbReference type="InParanoid" id="H1Z424"/>
<name>H1Z424_9EURY</name>
<organism evidence="2 3">
    <name type="scientific">Methanoplanus limicola DSM 2279</name>
    <dbReference type="NCBI Taxonomy" id="937775"/>
    <lineage>
        <taxon>Archaea</taxon>
        <taxon>Methanobacteriati</taxon>
        <taxon>Methanobacteriota</taxon>
        <taxon>Stenosarchaea group</taxon>
        <taxon>Methanomicrobia</taxon>
        <taxon>Methanomicrobiales</taxon>
        <taxon>Methanomicrobiaceae</taxon>
        <taxon>Methanoplanus</taxon>
    </lineage>
</organism>
<evidence type="ECO:0000313" key="3">
    <source>
        <dbReference type="Proteomes" id="UP000005741"/>
    </source>
</evidence>
<dbReference type="STRING" id="937775.Metlim_1602"/>
<keyword evidence="1" id="KW-1133">Transmembrane helix</keyword>
<reference evidence="2 3" key="1">
    <citation type="submission" date="2011-10" db="EMBL/GenBank/DDBJ databases">
        <title>The Improved High-Quality Draft genome of Methanoplanus limicola DSM 2279.</title>
        <authorList>
            <consortium name="US DOE Joint Genome Institute (JGI-PGF)"/>
            <person name="Lucas S."/>
            <person name="Copeland A."/>
            <person name="Lapidus A."/>
            <person name="Glavina del Rio T."/>
            <person name="Dalin E."/>
            <person name="Tice H."/>
            <person name="Bruce D."/>
            <person name="Goodwin L."/>
            <person name="Pitluck S."/>
            <person name="Peters L."/>
            <person name="Mikhailova N."/>
            <person name="Lu M."/>
            <person name="Kyrpides N."/>
            <person name="Mavromatis K."/>
            <person name="Ivanova N."/>
            <person name="Markowitz V."/>
            <person name="Cheng J.-F."/>
            <person name="Hugenholtz P."/>
            <person name="Woyke T."/>
            <person name="Wu D."/>
            <person name="Wirth R."/>
            <person name="Brambilla E.-M."/>
            <person name="Klenk H.-P."/>
            <person name="Eisen J.A."/>
        </authorList>
    </citation>
    <scope>NUCLEOTIDE SEQUENCE [LARGE SCALE GENOMIC DNA]</scope>
    <source>
        <strain evidence="2 3">DSM 2279</strain>
    </source>
</reference>
<feature type="transmembrane region" description="Helical" evidence="1">
    <location>
        <begin position="155"/>
        <end position="173"/>
    </location>
</feature>
<sequence>MRFRYFELLILLTFCIAGVSAGTGADDIKYSIYPVSGGEDEYEITVTGSNDFLSALAVCFPGNFELIRSGMPDDMYRITGNSLLITLPGDEIFSFNVKCPDICDNPVTVIVEDIENSRAFTAIYDKSGNCMSGDNSNFVNDINSDKPAEAEKSPLNISLLSFLIIPGLIAFIVRRGGK</sequence>
<dbReference type="EMBL" id="CM001436">
    <property type="protein sequence ID" value="EHQ35703.1"/>
    <property type="molecule type" value="Genomic_DNA"/>
</dbReference>
<keyword evidence="1" id="KW-0812">Transmembrane</keyword>
<keyword evidence="1" id="KW-0472">Membrane</keyword>
<protein>
    <submittedName>
        <fullName evidence="2">Uncharacterized protein</fullName>
    </submittedName>
</protein>
<accession>H1Z424</accession>
<gene>
    <name evidence="2" type="ORF">Metlim_1602</name>
</gene>